<dbReference type="STRING" id="1364.LP2241_20098"/>
<dbReference type="PANTHER" id="PTHR43708:SF7">
    <property type="entry name" value="OXIDOREDUCTASE"/>
    <property type="match status" value="1"/>
</dbReference>
<organism evidence="4 5">
    <name type="scientific">Pseudolactococcus piscium MKFS47</name>
    <dbReference type="NCBI Taxonomy" id="297352"/>
    <lineage>
        <taxon>Bacteria</taxon>
        <taxon>Bacillati</taxon>
        <taxon>Bacillota</taxon>
        <taxon>Bacilli</taxon>
        <taxon>Lactobacillales</taxon>
        <taxon>Streptococcaceae</taxon>
        <taxon>Pseudolactococcus</taxon>
    </lineage>
</organism>
<reference evidence="5" key="1">
    <citation type="submission" date="2015-01" db="EMBL/GenBank/DDBJ databases">
        <authorList>
            <person name="Andreevskaya M."/>
        </authorList>
    </citation>
    <scope>NUCLEOTIDE SEQUENCE [LARGE SCALE GENOMIC DNA]</scope>
    <source>
        <strain evidence="5">MKFS47</strain>
    </source>
</reference>
<dbReference type="EMBL" id="LN774769">
    <property type="protein sequence ID" value="CEN27655.1"/>
    <property type="molecule type" value="Genomic_DNA"/>
</dbReference>
<evidence type="ECO:0000313" key="4">
    <source>
        <dbReference type="EMBL" id="CEN27655.1"/>
    </source>
</evidence>
<dbReference type="AlphaFoldDB" id="A0A0D6DW03"/>
<dbReference type="Gene3D" id="3.40.50.720">
    <property type="entry name" value="NAD(P)-binding Rossmann-like Domain"/>
    <property type="match status" value="1"/>
</dbReference>
<dbReference type="GO" id="GO:0000166">
    <property type="term" value="F:nucleotide binding"/>
    <property type="evidence" value="ECO:0007669"/>
    <property type="project" value="InterPro"/>
</dbReference>
<gene>
    <name evidence="4" type="primary">yhhX</name>
    <name evidence="4" type="ORF">LACPI_0455</name>
</gene>
<evidence type="ECO:0000259" key="3">
    <source>
        <dbReference type="Pfam" id="PF02894"/>
    </source>
</evidence>
<evidence type="ECO:0000259" key="2">
    <source>
        <dbReference type="Pfam" id="PF01408"/>
    </source>
</evidence>
<comment type="similarity">
    <text evidence="1">Belongs to the Gfo/Idh/MocA family.</text>
</comment>
<dbReference type="InterPro" id="IPR051317">
    <property type="entry name" value="Gfo/Idh/MocA_oxidoreduct"/>
</dbReference>
<dbReference type="Proteomes" id="UP000033166">
    <property type="component" value="Chromosome I"/>
</dbReference>
<dbReference type="SUPFAM" id="SSF51735">
    <property type="entry name" value="NAD(P)-binding Rossmann-fold domains"/>
    <property type="match status" value="1"/>
</dbReference>
<dbReference type="Pfam" id="PF01408">
    <property type="entry name" value="GFO_IDH_MocA"/>
    <property type="match status" value="1"/>
</dbReference>
<dbReference type="InterPro" id="IPR000683">
    <property type="entry name" value="Gfo/Idh/MocA-like_OxRdtase_N"/>
</dbReference>
<accession>A0A0D6DW03</accession>
<dbReference type="PANTHER" id="PTHR43708">
    <property type="entry name" value="CONSERVED EXPRESSED OXIDOREDUCTASE (EUROFUNG)"/>
    <property type="match status" value="1"/>
</dbReference>
<evidence type="ECO:0000313" key="5">
    <source>
        <dbReference type="Proteomes" id="UP000033166"/>
    </source>
</evidence>
<feature type="domain" description="Gfo/Idh/MocA-like oxidoreductase C-terminal" evidence="3">
    <location>
        <begin position="138"/>
        <end position="338"/>
    </location>
</feature>
<feature type="domain" description="Gfo/Idh/MocA-like oxidoreductase N-terminal" evidence="2">
    <location>
        <begin position="5"/>
        <end position="123"/>
    </location>
</feature>
<dbReference type="HOGENOM" id="CLU_023194_19_0_9"/>
<protein>
    <submittedName>
        <fullName evidence="4">Uncharacterized oxidoreductase YhhX</fullName>
    </submittedName>
</protein>
<dbReference type="Pfam" id="PF02894">
    <property type="entry name" value="GFO_IDH_MocA_C"/>
    <property type="match status" value="1"/>
</dbReference>
<name>A0A0D6DW03_9LACT</name>
<dbReference type="InterPro" id="IPR004104">
    <property type="entry name" value="Gfo/Idh/MocA-like_OxRdtase_C"/>
</dbReference>
<proteinExistence type="inferred from homology"/>
<evidence type="ECO:0000256" key="1">
    <source>
        <dbReference type="ARBA" id="ARBA00010928"/>
    </source>
</evidence>
<sequence length="343" mass="38431">MKKMKIAYVGFGKSTNRYHIPYVQERETIEIARVVTPTLMKNPDAQRRMEASGTSFSTDIADIINDQTLDLVVVVTPAKTHFNLAKQLLTAGKNVLLDKPAVEKSAEMQELVALAAANNCFFMPFQNRRFDSDYLTIKKVIETGYLGRIIDIQVHMDHFRPDDAVLTGTHLDGSFYGHGVHLIDQMIALFGEPERVAYDIRSTRNPDSPVDDHFAVDLYYPNQMKASVHATESALVPYPKWLIQGTKGTFIKQDVDQQENDLKVGIMPGAIGFGQDSPQAYGQLTYHNQNGDRIEKTIPSELGDYGRVYDSIYETLINGSEKLISDYQMLAVIQILEGGFTNG</sequence>
<dbReference type="InterPro" id="IPR036291">
    <property type="entry name" value="NAD(P)-bd_dom_sf"/>
</dbReference>
<dbReference type="KEGG" id="lpk:LACPI_0455"/>
<dbReference type="Gene3D" id="3.30.360.10">
    <property type="entry name" value="Dihydrodipicolinate Reductase, domain 2"/>
    <property type="match status" value="1"/>
</dbReference>
<dbReference type="RefSeq" id="WP_047914910.1">
    <property type="nucleotide sequence ID" value="NZ_LN774769.1"/>
</dbReference>